<evidence type="ECO:0000313" key="2">
    <source>
        <dbReference type="EMBL" id="PKK78433.1"/>
    </source>
</evidence>
<dbReference type="AlphaFoldDB" id="A0A2N1NX34"/>
<gene>
    <name evidence="2" type="ORF">RhiirC2_770245</name>
</gene>
<feature type="compositionally biased region" description="Polar residues" evidence="1">
    <location>
        <begin position="50"/>
        <end position="91"/>
    </location>
</feature>
<dbReference type="VEuPathDB" id="FungiDB:FUN_000736"/>
<evidence type="ECO:0000256" key="1">
    <source>
        <dbReference type="SAM" id="MobiDB-lite"/>
    </source>
</evidence>
<reference evidence="2 3" key="2">
    <citation type="submission" date="2017-10" db="EMBL/GenBank/DDBJ databases">
        <title>Extensive intraspecific genome diversity in a model arbuscular mycorrhizal fungus.</title>
        <authorList>
            <person name="Chen E.C.H."/>
            <person name="Morin E."/>
            <person name="Baudet D."/>
            <person name="Noel J."/>
            <person name="Ndikumana S."/>
            <person name="Charron P."/>
            <person name="St-Onge C."/>
            <person name="Giorgi J."/>
            <person name="Grigoriev I.V."/>
            <person name="Roux C."/>
            <person name="Martin F.M."/>
            <person name="Corradi N."/>
        </authorList>
    </citation>
    <scope>NUCLEOTIDE SEQUENCE [LARGE SCALE GENOMIC DNA]</scope>
    <source>
        <strain evidence="2 3">C2</strain>
    </source>
</reference>
<proteinExistence type="predicted"/>
<feature type="compositionally biased region" description="Polar residues" evidence="1">
    <location>
        <begin position="14"/>
        <end position="36"/>
    </location>
</feature>
<protein>
    <submittedName>
        <fullName evidence="2">Uncharacterized protein</fullName>
    </submittedName>
</protein>
<sequence length="146" mass="16278">MSGNQNKTDKNDESSGSEQQFGGTESTMSIADTLNNHIYDPRKDEKDKLLSNSKSFVTTKPFQGSFGSPKISTLKTSRQNDLLDFSSNNLQDNKEPEEQTPIRVEPGESRLVDFPVFKGGNQDLVEWIEAFSRACVANRVSKEQAI</sequence>
<accession>A0A2N1NX34</accession>
<feature type="non-terminal residue" evidence="2">
    <location>
        <position position="146"/>
    </location>
</feature>
<name>A0A2N1NX34_9GLOM</name>
<organism evidence="2 3">
    <name type="scientific">Rhizophagus irregularis</name>
    <dbReference type="NCBI Taxonomy" id="588596"/>
    <lineage>
        <taxon>Eukaryota</taxon>
        <taxon>Fungi</taxon>
        <taxon>Fungi incertae sedis</taxon>
        <taxon>Mucoromycota</taxon>
        <taxon>Glomeromycotina</taxon>
        <taxon>Glomeromycetes</taxon>
        <taxon>Glomerales</taxon>
        <taxon>Glomeraceae</taxon>
        <taxon>Rhizophagus</taxon>
    </lineage>
</organism>
<comment type="caution">
    <text evidence="2">The sequence shown here is derived from an EMBL/GenBank/DDBJ whole genome shotgun (WGS) entry which is preliminary data.</text>
</comment>
<feature type="compositionally biased region" description="Basic and acidic residues" evidence="1">
    <location>
        <begin position="39"/>
        <end position="49"/>
    </location>
</feature>
<evidence type="ECO:0000313" key="3">
    <source>
        <dbReference type="Proteomes" id="UP000233469"/>
    </source>
</evidence>
<dbReference type="VEuPathDB" id="FungiDB:RhiirA1_473708"/>
<reference evidence="2 3" key="1">
    <citation type="submission" date="2016-04" db="EMBL/GenBank/DDBJ databases">
        <title>Genome analyses suggest a sexual origin of heterokaryosis in a supposedly ancient asexual fungus.</title>
        <authorList>
            <person name="Ropars J."/>
            <person name="Sedzielewska K."/>
            <person name="Noel J."/>
            <person name="Charron P."/>
            <person name="Farinelli L."/>
            <person name="Marton T."/>
            <person name="Kruger M."/>
            <person name="Pelin A."/>
            <person name="Brachmann A."/>
            <person name="Corradi N."/>
        </authorList>
    </citation>
    <scope>NUCLEOTIDE SEQUENCE [LARGE SCALE GENOMIC DNA]</scope>
    <source>
        <strain evidence="2 3">C2</strain>
    </source>
</reference>
<dbReference type="Proteomes" id="UP000233469">
    <property type="component" value="Unassembled WGS sequence"/>
</dbReference>
<feature type="region of interest" description="Disordered" evidence="1">
    <location>
        <begin position="1"/>
        <end position="107"/>
    </location>
</feature>
<dbReference type="EMBL" id="LLXL01000083">
    <property type="protein sequence ID" value="PKK78433.1"/>
    <property type="molecule type" value="Genomic_DNA"/>
</dbReference>